<keyword evidence="4" id="KW-0949">S-adenosyl-L-methionine</keyword>
<name>A0A3B3D0N5_ORYME</name>
<evidence type="ECO:0000259" key="6">
    <source>
        <dbReference type="Pfam" id="PF08242"/>
    </source>
</evidence>
<dbReference type="PANTHER" id="PTHR22809">
    <property type="entry name" value="METHYLTRANSFERASE-RELATED"/>
    <property type="match status" value="1"/>
</dbReference>
<evidence type="ECO:0000313" key="7">
    <source>
        <dbReference type="Ensembl" id="ENSOMEP00000023608.1"/>
    </source>
</evidence>
<dbReference type="OMA" id="PDRMQSV"/>
<dbReference type="STRING" id="30732.ENSOMEP00000023608"/>
<comment type="similarity">
    <text evidence="1">Belongs to the methyltransferase superfamily. METL family.</text>
</comment>
<accession>A0A3B3D0N5</accession>
<protein>
    <submittedName>
        <fullName evidence="7">Methyltransferase 8, methylcytidine</fullName>
    </submittedName>
</protein>
<dbReference type="InterPro" id="IPR026113">
    <property type="entry name" value="METTL2/6/8-like"/>
</dbReference>
<dbReference type="InterPro" id="IPR013217">
    <property type="entry name" value="Methyltransf_12"/>
</dbReference>
<dbReference type="InterPro" id="IPR029063">
    <property type="entry name" value="SAM-dependent_MTases_sf"/>
</dbReference>
<dbReference type="Proteomes" id="UP000261560">
    <property type="component" value="Unplaced"/>
</dbReference>
<proteinExistence type="inferred from homology"/>
<dbReference type="SUPFAM" id="SSF53335">
    <property type="entry name" value="S-adenosyl-L-methionine-dependent methyltransferases"/>
    <property type="match status" value="1"/>
</dbReference>
<dbReference type="Pfam" id="PF08242">
    <property type="entry name" value="Methyltransf_12"/>
    <property type="match status" value="1"/>
</dbReference>
<evidence type="ECO:0000256" key="1">
    <source>
        <dbReference type="ARBA" id="ARBA00009725"/>
    </source>
</evidence>
<feature type="domain" description="Methyltransferase type 12" evidence="6">
    <location>
        <begin position="249"/>
        <end position="352"/>
    </location>
</feature>
<sequence length="447" mass="52030">MPLLLRVSSSAALTLLLRRCGAIYRRRFEQHPKAVSHHGKRTRKDSGKINTLSTVFEQMLKCWRLSVAKQATTFATSAMKFKNTKPRPVAPLGSRILTSTDDIFKHNMWDHVEWTDEDKEDARKKAQENSHEQIPAAEKGKFDADACQYWDKFYEIHQNKFFKDRRWLFLEFPELLYPSLKEDHGKNVHHQSEVIQIQSGCTANTETRHYQHNDPTEDSWKMNNFNFQGEQGPKEVSFYPGYDASFRILEVGCGVGNSVFPILNNIRNTDSFLYCCDFSSRAIQIVKEHQDYDDSICHAFVHDICEEGSSFPFPLQSLDVILAVFVLSSIHPERLQGVVNRLSSYLKPGGMFLFRDYGRYDFSQLRFKKGRCLSENFYTRGDGTCVYYFTEEEVGDLFSKAGLEQIQNLEDRRLQVNRKKKVAMRRVWMQSKFRKPNPEHSPHHCCS</sequence>
<dbReference type="GO" id="GO:0032259">
    <property type="term" value="P:methylation"/>
    <property type="evidence" value="ECO:0007669"/>
    <property type="project" value="UniProtKB-KW"/>
</dbReference>
<reference evidence="7" key="1">
    <citation type="submission" date="2025-08" db="UniProtKB">
        <authorList>
            <consortium name="Ensembl"/>
        </authorList>
    </citation>
    <scope>IDENTIFICATION</scope>
</reference>
<evidence type="ECO:0000256" key="2">
    <source>
        <dbReference type="ARBA" id="ARBA00022603"/>
    </source>
</evidence>
<keyword evidence="3" id="KW-0808">Transferase</keyword>
<evidence type="ECO:0000313" key="8">
    <source>
        <dbReference type="Proteomes" id="UP000261560"/>
    </source>
</evidence>
<organism evidence="7 8">
    <name type="scientific">Oryzias melastigma</name>
    <name type="common">Marine medaka</name>
    <dbReference type="NCBI Taxonomy" id="30732"/>
    <lineage>
        <taxon>Eukaryota</taxon>
        <taxon>Metazoa</taxon>
        <taxon>Chordata</taxon>
        <taxon>Craniata</taxon>
        <taxon>Vertebrata</taxon>
        <taxon>Euteleostomi</taxon>
        <taxon>Actinopterygii</taxon>
        <taxon>Neopterygii</taxon>
        <taxon>Teleostei</taxon>
        <taxon>Neoteleostei</taxon>
        <taxon>Acanthomorphata</taxon>
        <taxon>Ovalentaria</taxon>
        <taxon>Atherinomorphae</taxon>
        <taxon>Beloniformes</taxon>
        <taxon>Adrianichthyidae</taxon>
        <taxon>Oryziinae</taxon>
        <taxon>Oryzias</taxon>
    </lineage>
</organism>
<dbReference type="Gene3D" id="3.40.50.150">
    <property type="entry name" value="Vaccinia Virus protein VP39"/>
    <property type="match status" value="1"/>
</dbReference>
<dbReference type="GO" id="GO:0008033">
    <property type="term" value="P:tRNA processing"/>
    <property type="evidence" value="ECO:0007669"/>
    <property type="project" value="UniProtKB-KW"/>
</dbReference>
<keyword evidence="5" id="KW-0819">tRNA processing</keyword>
<dbReference type="GO" id="GO:0052735">
    <property type="term" value="F:tRNA (cytidine-3-)-methyltransferase activity"/>
    <property type="evidence" value="ECO:0007669"/>
    <property type="project" value="TreeGrafter"/>
</dbReference>
<keyword evidence="8" id="KW-1185">Reference proteome</keyword>
<dbReference type="GeneTree" id="ENSGT00940000159683"/>
<dbReference type="PANTHER" id="PTHR22809:SF3">
    <property type="entry name" value="TRNA N(3)-METHYLCYTIDINE METHYLTRANSFERASE"/>
    <property type="match status" value="1"/>
</dbReference>
<dbReference type="AlphaFoldDB" id="A0A3B3D0N5"/>
<evidence type="ECO:0000256" key="3">
    <source>
        <dbReference type="ARBA" id="ARBA00022679"/>
    </source>
</evidence>
<reference evidence="7" key="2">
    <citation type="submission" date="2025-09" db="UniProtKB">
        <authorList>
            <consortium name="Ensembl"/>
        </authorList>
    </citation>
    <scope>IDENTIFICATION</scope>
</reference>
<dbReference type="PaxDb" id="30732-ENSOMEP00000023608"/>
<dbReference type="Ensembl" id="ENSOMET00000011783.1">
    <property type="protein sequence ID" value="ENSOMEP00000023608.1"/>
    <property type="gene ID" value="ENSOMEG00000003800.1"/>
</dbReference>
<evidence type="ECO:0000256" key="5">
    <source>
        <dbReference type="ARBA" id="ARBA00022694"/>
    </source>
</evidence>
<evidence type="ECO:0000256" key="4">
    <source>
        <dbReference type="ARBA" id="ARBA00022691"/>
    </source>
</evidence>
<dbReference type="CDD" id="cd02440">
    <property type="entry name" value="AdoMet_MTases"/>
    <property type="match status" value="1"/>
</dbReference>
<keyword evidence="2" id="KW-0489">Methyltransferase</keyword>